<dbReference type="PROSITE" id="PS51384">
    <property type="entry name" value="FAD_FR"/>
    <property type="match status" value="1"/>
</dbReference>
<gene>
    <name evidence="10" type="ORF">FCN18_15670</name>
</gene>
<dbReference type="PROSITE" id="PS00197">
    <property type="entry name" value="2FE2S_FER_1"/>
    <property type="match status" value="1"/>
</dbReference>
<proteinExistence type="predicted"/>
<keyword evidence="2" id="KW-0285">Flavoprotein</keyword>
<keyword evidence="6" id="KW-0408">Iron</keyword>
<dbReference type="Pfam" id="PF00111">
    <property type="entry name" value="Fer2"/>
    <property type="match status" value="1"/>
</dbReference>
<evidence type="ECO:0000256" key="7">
    <source>
        <dbReference type="ARBA" id="ARBA00023014"/>
    </source>
</evidence>
<sequence length="323" mass="34307">MRSTPDAHRDAEFELVVSTRRTVADRVCVLTLSRPDGSALPRWSPGAHIDLVLGAGLVRQYSLCGDPHDAASWQVAVLLEEQSRGGSATVHRELTAGTSVRARGPRNHFPLVSAPRYLFVAGGIGIAPLVPMVATADSAGADWRLVYGGRRRSAMAFADTLAESYDDKVHVLPEDETGLLPLEPVVRAADDSTAIYCCGPASLITEVEKLHADAGKGTLHVERFGPQAAVEPEGRGTFEVEAARSGTVVTVGPDTTVLEALRSAGVDVLSACTEGICGTCEVKVLAGTPEHRDSILTEQERAAGDTMFVCVSRCLSRRLLLDV</sequence>
<dbReference type="InterPro" id="IPR001041">
    <property type="entry name" value="2Fe-2S_ferredoxin-type"/>
</dbReference>
<dbReference type="PRINTS" id="PR00409">
    <property type="entry name" value="PHDIOXRDTASE"/>
</dbReference>
<dbReference type="SUPFAM" id="SSF63380">
    <property type="entry name" value="Riboflavin synthase domain-like"/>
    <property type="match status" value="1"/>
</dbReference>
<dbReference type="InterPro" id="IPR012675">
    <property type="entry name" value="Beta-grasp_dom_sf"/>
</dbReference>
<dbReference type="SUPFAM" id="SSF54292">
    <property type="entry name" value="2Fe-2S ferredoxin-like"/>
    <property type="match status" value="1"/>
</dbReference>
<name>A0ABY2S653_9PSEU</name>
<keyword evidence="11" id="KW-1185">Reference proteome</keyword>
<evidence type="ECO:0000256" key="4">
    <source>
        <dbReference type="ARBA" id="ARBA00022723"/>
    </source>
</evidence>
<comment type="caution">
    <text evidence="10">The sequence shown here is derived from an EMBL/GenBank/DDBJ whole genome shotgun (WGS) entry which is preliminary data.</text>
</comment>
<dbReference type="CDD" id="cd06185">
    <property type="entry name" value="PDR_like"/>
    <property type="match status" value="1"/>
</dbReference>
<feature type="domain" description="2Fe-2S ferredoxin-type" evidence="8">
    <location>
        <begin position="238"/>
        <end position="323"/>
    </location>
</feature>
<evidence type="ECO:0000259" key="8">
    <source>
        <dbReference type="PROSITE" id="PS51085"/>
    </source>
</evidence>
<evidence type="ECO:0000259" key="9">
    <source>
        <dbReference type="PROSITE" id="PS51384"/>
    </source>
</evidence>
<evidence type="ECO:0000313" key="10">
    <source>
        <dbReference type="EMBL" id="TKG70951.1"/>
    </source>
</evidence>
<dbReference type="Gene3D" id="2.40.30.10">
    <property type="entry name" value="Translation factors"/>
    <property type="match status" value="1"/>
</dbReference>
<evidence type="ECO:0000256" key="3">
    <source>
        <dbReference type="ARBA" id="ARBA00022714"/>
    </source>
</evidence>
<evidence type="ECO:0000256" key="1">
    <source>
        <dbReference type="ARBA" id="ARBA00001974"/>
    </source>
</evidence>
<dbReference type="Gene3D" id="3.40.50.80">
    <property type="entry name" value="Nucleotide-binding domain of ferredoxin-NADP reductase (FNR) module"/>
    <property type="match status" value="1"/>
</dbReference>
<feature type="domain" description="FAD-binding FR-type" evidence="9">
    <location>
        <begin position="10"/>
        <end position="112"/>
    </location>
</feature>
<evidence type="ECO:0000256" key="5">
    <source>
        <dbReference type="ARBA" id="ARBA00023002"/>
    </source>
</evidence>
<evidence type="ECO:0000256" key="6">
    <source>
        <dbReference type="ARBA" id="ARBA00023004"/>
    </source>
</evidence>
<dbReference type="PANTHER" id="PTHR47354:SF1">
    <property type="entry name" value="CARNITINE MONOOXYGENASE REDUCTASE SUBUNIT"/>
    <property type="match status" value="1"/>
</dbReference>
<dbReference type="PROSITE" id="PS51085">
    <property type="entry name" value="2FE2S_FER_2"/>
    <property type="match status" value="1"/>
</dbReference>
<organism evidence="10 11">
    <name type="scientific">Prauserella endophytica</name>
    <dbReference type="NCBI Taxonomy" id="1592324"/>
    <lineage>
        <taxon>Bacteria</taxon>
        <taxon>Bacillati</taxon>
        <taxon>Actinomycetota</taxon>
        <taxon>Actinomycetes</taxon>
        <taxon>Pseudonocardiales</taxon>
        <taxon>Pseudonocardiaceae</taxon>
        <taxon>Prauserella</taxon>
        <taxon>Prauserella coralliicola group</taxon>
    </lineage>
</organism>
<dbReference type="InterPro" id="IPR050415">
    <property type="entry name" value="MRET"/>
</dbReference>
<keyword evidence="3" id="KW-0001">2Fe-2S</keyword>
<evidence type="ECO:0000313" key="11">
    <source>
        <dbReference type="Proteomes" id="UP000309992"/>
    </source>
</evidence>
<keyword evidence="5" id="KW-0560">Oxidoreductase</keyword>
<dbReference type="InterPro" id="IPR039261">
    <property type="entry name" value="FNR_nucleotide-bd"/>
</dbReference>
<evidence type="ECO:0000256" key="2">
    <source>
        <dbReference type="ARBA" id="ARBA00022630"/>
    </source>
</evidence>
<dbReference type="SUPFAM" id="SSF52343">
    <property type="entry name" value="Ferredoxin reductase-like, C-terminal NADP-linked domain"/>
    <property type="match status" value="1"/>
</dbReference>
<keyword evidence="4" id="KW-0479">Metal-binding</keyword>
<dbReference type="InterPro" id="IPR006058">
    <property type="entry name" value="2Fe2S_fd_BS"/>
</dbReference>
<dbReference type="InterPro" id="IPR017927">
    <property type="entry name" value="FAD-bd_FR_type"/>
</dbReference>
<dbReference type="Gene3D" id="3.10.20.30">
    <property type="match status" value="1"/>
</dbReference>
<comment type="cofactor">
    <cofactor evidence="1">
        <name>FAD</name>
        <dbReference type="ChEBI" id="CHEBI:57692"/>
    </cofactor>
</comment>
<dbReference type="EMBL" id="SWMS01000007">
    <property type="protein sequence ID" value="TKG70951.1"/>
    <property type="molecule type" value="Genomic_DNA"/>
</dbReference>
<dbReference type="InterPro" id="IPR017938">
    <property type="entry name" value="Riboflavin_synthase-like_b-brl"/>
</dbReference>
<keyword evidence="7" id="KW-0411">Iron-sulfur</keyword>
<dbReference type="InterPro" id="IPR036010">
    <property type="entry name" value="2Fe-2S_ferredoxin-like_sf"/>
</dbReference>
<dbReference type="Proteomes" id="UP000309992">
    <property type="component" value="Unassembled WGS sequence"/>
</dbReference>
<dbReference type="RefSeq" id="WP_137095454.1">
    <property type="nucleotide sequence ID" value="NZ_SWMS01000007.1"/>
</dbReference>
<dbReference type="CDD" id="cd00207">
    <property type="entry name" value="fer2"/>
    <property type="match status" value="1"/>
</dbReference>
<accession>A0ABY2S653</accession>
<reference evidence="10 11" key="1">
    <citation type="journal article" date="2015" name="Antonie Van Leeuwenhoek">
        <title>Prauserella endophytica sp. nov., an endophytic actinobacterium isolated from Tamarix taklamakanensis.</title>
        <authorList>
            <person name="Liu J.M."/>
            <person name="Habden X."/>
            <person name="Guo L."/>
            <person name="Tuo L."/>
            <person name="Jiang Z.K."/>
            <person name="Liu S.W."/>
            <person name="Liu X.F."/>
            <person name="Chen L."/>
            <person name="Li R.F."/>
            <person name="Zhang Y.Q."/>
            <person name="Sun C.H."/>
        </authorList>
    </citation>
    <scope>NUCLEOTIDE SEQUENCE [LARGE SCALE GENOMIC DNA]</scope>
    <source>
        <strain evidence="10 11">CGMCC 4.7182</strain>
    </source>
</reference>
<protein>
    <submittedName>
        <fullName evidence="10">Oxidoreductase</fullName>
    </submittedName>
</protein>
<dbReference type="PANTHER" id="PTHR47354">
    <property type="entry name" value="NADH OXIDOREDUCTASE HCR"/>
    <property type="match status" value="1"/>
</dbReference>